<accession>A0ABT3PA15</accession>
<protein>
    <submittedName>
        <fullName evidence="1">Uncharacterized protein</fullName>
    </submittedName>
</protein>
<dbReference type="Proteomes" id="UP001142810">
    <property type="component" value="Unassembled WGS sequence"/>
</dbReference>
<keyword evidence="2" id="KW-1185">Reference proteome</keyword>
<reference evidence="1" key="1">
    <citation type="submission" date="2022-11" db="EMBL/GenBank/DDBJ databases">
        <title>Alteromonas sp. nov., isolated from sea water of the Qingdao.</title>
        <authorList>
            <person name="Wang Q."/>
        </authorList>
    </citation>
    <scope>NUCLEOTIDE SEQUENCE</scope>
    <source>
        <strain evidence="1">ASW11-7</strain>
    </source>
</reference>
<dbReference type="EMBL" id="JAPFRD010000011">
    <property type="protein sequence ID" value="MCW8109549.1"/>
    <property type="molecule type" value="Genomic_DNA"/>
</dbReference>
<evidence type="ECO:0000313" key="1">
    <source>
        <dbReference type="EMBL" id="MCW8109549.1"/>
    </source>
</evidence>
<sequence length="106" mass="11744">MAGSYSGLVTVKLLKVLLLLSCVVTTSVVADECTEMLELYIQELKESLDERVDYSQPQAVTNSVIELAFIEKNRHLISDCELANGILVIEPKNEDNPDSSTISRSR</sequence>
<proteinExistence type="predicted"/>
<dbReference type="RefSeq" id="WP_265618334.1">
    <property type="nucleotide sequence ID" value="NZ_JAPFRD010000011.1"/>
</dbReference>
<organism evidence="1 2">
    <name type="scientific">Alteromonas aquimaris</name>
    <dbReference type="NCBI Taxonomy" id="2998417"/>
    <lineage>
        <taxon>Bacteria</taxon>
        <taxon>Pseudomonadati</taxon>
        <taxon>Pseudomonadota</taxon>
        <taxon>Gammaproteobacteria</taxon>
        <taxon>Alteromonadales</taxon>
        <taxon>Alteromonadaceae</taxon>
        <taxon>Alteromonas/Salinimonas group</taxon>
        <taxon>Alteromonas</taxon>
    </lineage>
</organism>
<gene>
    <name evidence="1" type="ORF">OPS25_13645</name>
</gene>
<comment type="caution">
    <text evidence="1">The sequence shown here is derived from an EMBL/GenBank/DDBJ whole genome shotgun (WGS) entry which is preliminary data.</text>
</comment>
<evidence type="ECO:0000313" key="2">
    <source>
        <dbReference type="Proteomes" id="UP001142810"/>
    </source>
</evidence>
<name>A0ABT3PA15_9ALTE</name>